<sequence>MVTARLAHSYFGFALEGMAKYLRDPQGDDVGRDSSRLSDRVARALQGLQESKELLTVADDAEPSPDLLAALVQARDAVLDVDTTTDAKKHAPAAIADASEARARLGQLTRE</sequence>
<accession>A0A239FBX8</accession>
<keyword evidence="2" id="KW-1185">Reference proteome</keyword>
<evidence type="ECO:0000313" key="1">
    <source>
        <dbReference type="EMBL" id="SNS54337.1"/>
    </source>
</evidence>
<dbReference type="Proteomes" id="UP000198386">
    <property type="component" value="Unassembled WGS sequence"/>
</dbReference>
<reference evidence="2" key="1">
    <citation type="submission" date="2017-06" db="EMBL/GenBank/DDBJ databases">
        <authorList>
            <person name="Varghese N."/>
            <person name="Submissions S."/>
        </authorList>
    </citation>
    <scope>NUCLEOTIDE SEQUENCE [LARGE SCALE GENOMIC DNA]</scope>
    <source>
        <strain evidence="2">DSM 45423</strain>
    </source>
</reference>
<proteinExistence type="predicted"/>
<protein>
    <submittedName>
        <fullName evidence="1">Uncharacterized protein</fullName>
    </submittedName>
</protein>
<gene>
    <name evidence="1" type="ORF">SAMN04488107_2946</name>
</gene>
<organism evidence="1 2">
    <name type="scientific">Geodermatophilus saharensis</name>
    <dbReference type="NCBI Taxonomy" id="1137994"/>
    <lineage>
        <taxon>Bacteria</taxon>
        <taxon>Bacillati</taxon>
        <taxon>Actinomycetota</taxon>
        <taxon>Actinomycetes</taxon>
        <taxon>Geodermatophilales</taxon>
        <taxon>Geodermatophilaceae</taxon>
        <taxon>Geodermatophilus</taxon>
    </lineage>
</organism>
<name>A0A239FBX8_9ACTN</name>
<dbReference type="EMBL" id="FZOH01000005">
    <property type="protein sequence ID" value="SNS54337.1"/>
    <property type="molecule type" value="Genomic_DNA"/>
</dbReference>
<dbReference type="AlphaFoldDB" id="A0A239FBX8"/>
<evidence type="ECO:0000313" key="2">
    <source>
        <dbReference type="Proteomes" id="UP000198386"/>
    </source>
</evidence>